<comment type="caution">
    <text evidence="1">The sequence shown here is derived from an EMBL/GenBank/DDBJ whole genome shotgun (WGS) entry which is preliminary data.</text>
</comment>
<dbReference type="SUPFAM" id="SSF56672">
    <property type="entry name" value="DNA/RNA polymerases"/>
    <property type="match status" value="1"/>
</dbReference>
<organism evidence="1 2">
    <name type="scientific">Thanatephorus cucumeris (strain AG1-IB / isolate 7/3/14)</name>
    <name type="common">Lettuce bottom rot fungus</name>
    <name type="synonym">Rhizoctonia solani</name>
    <dbReference type="NCBI Taxonomy" id="1108050"/>
    <lineage>
        <taxon>Eukaryota</taxon>
        <taxon>Fungi</taxon>
        <taxon>Dikarya</taxon>
        <taxon>Basidiomycota</taxon>
        <taxon>Agaricomycotina</taxon>
        <taxon>Agaricomycetes</taxon>
        <taxon>Cantharellales</taxon>
        <taxon>Ceratobasidiaceae</taxon>
        <taxon>Rhizoctonia</taxon>
        <taxon>Rhizoctonia solani AG-1</taxon>
    </lineage>
</organism>
<name>M5C9Q6_THACB</name>
<dbReference type="InterPro" id="IPR052055">
    <property type="entry name" value="Hepadnavirus_pol/RT"/>
</dbReference>
<dbReference type="Gene3D" id="3.30.70.270">
    <property type="match status" value="1"/>
</dbReference>
<accession>M5C9Q6</accession>
<proteinExistence type="predicted"/>
<dbReference type="PANTHER" id="PTHR33050:SF7">
    <property type="entry name" value="RIBONUCLEASE H"/>
    <property type="match status" value="1"/>
</dbReference>
<dbReference type="InterPro" id="IPR043128">
    <property type="entry name" value="Rev_trsase/Diguanyl_cyclase"/>
</dbReference>
<dbReference type="EMBL" id="CAOJ01015535">
    <property type="protein sequence ID" value="CCO36121.1"/>
    <property type="molecule type" value="Genomic_DNA"/>
</dbReference>
<reference evidence="1 2" key="1">
    <citation type="journal article" date="2013" name="J. Biotechnol.">
        <title>Establishment and interpretation of the genome sequence of the phytopathogenic fungus Rhizoctonia solani AG1-IB isolate 7/3/14.</title>
        <authorList>
            <person name="Wibberg D.W."/>
            <person name="Jelonek L.J."/>
            <person name="Rupp O.R."/>
            <person name="Hennig M.H."/>
            <person name="Eikmeyer F.E."/>
            <person name="Goesmann A.G."/>
            <person name="Hartmann A.H."/>
            <person name="Borriss R.B."/>
            <person name="Grosch R.G."/>
            <person name="Puehler A.P."/>
            <person name="Schlueter A.S."/>
        </authorList>
    </citation>
    <scope>NUCLEOTIDE SEQUENCE [LARGE SCALE GENOMIC DNA]</scope>
    <source>
        <strain evidence="2">AG1-IB / isolate 7/3/14</strain>
    </source>
</reference>
<evidence type="ECO:0000313" key="2">
    <source>
        <dbReference type="Proteomes" id="UP000012065"/>
    </source>
</evidence>
<dbReference type="Proteomes" id="UP000012065">
    <property type="component" value="Unassembled WGS sequence"/>
</dbReference>
<dbReference type="PANTHER" id="PTHR33050">
    <property type="entry name" value="REVERSE TRANSCRIPTASE DOMAIN-CONTAINING PROTEIN"/>
    <property type="match status" value="1"/>
</dbReference>
<protein>
    <submittedName>
        <fullName evidence="1">Similar to polyprotein</fullName>
    </submittedName>
</protein>
<dbReference type="HOGENOM" id="CLU_003292_8_2_1"/>
<dbReference type="AlphaFoldDB" id="M5C9Q6"/>
<dbReference type="InterPro" id="IPR043502">
    <property type="entry name" value="DNA/RNA_pol_sf"/>
</dbReference>
<gene>
    <name evidence="1" type="ORF">BN14_10245</name>
</gene>
<dbReference type="Gene3D" id="3.10.10.10">
    <property type="entry name" value="HIV Type 1 Reverse Transcriptase, subunit A, domain 1"/>
    <property type="match status" value="1"/>
</dbReference>
<evidence type="ECO:0000313" key="1">
    <source>
        <dbReference type="EMBL" id="CCO36121.1"/>
    </source>
</evidence>
<sequence>MVAPKLIPNAWEATLRNLGLFDQFGDIPSGLREGFRIGAAGPVKYTLVHSNHKSAQDRPQVIEDHIKTKLEYGRYSGPFTQSQLEQIIGPFHSSPLGTVDKPLAPGKFRIVQDFSFPRSSPSSSLNAQINSDNFPCEWGFFHDVVRALHDTPPGTLAATCNVDAVFRQIPIHPDDRPHTVVGWNGQFYVDAFLPFGVASANGIFGRTGDAMSRIYSLCGFGTILKWVDDFLFIQAPLDAPNKDIPPRFSLEAIYALADRLGWPWKLSKSVPFANTFVYLGFEWDIARKWVCIPAPKRDKYLRRLRDWLNTTRVSLVDTEKLTGTLIHCTLAVPLGRPHVAALIAFEASFPREHKLRFLKKTPDLAAKQDATWWLDTLSAASCGSSVAKPPPVNPIYIASDASSSFGLGVVIGNLWWSWRLVGPWKSEGRDIGWAEAVALELAVDGVIKSGVRNASISCRCDNQGVVYAWAAGRSRNPRQNAILLSIMQKAAQANLTIEVIYIASTDNPADNPSRGVRPRDFTPANFTVDIPFAHRAFVAIAILE</sequence>